<sequence length="113" mass="12726">YAQQHINTLNAKINNKSIMGVTTRIRLQAAQNQLWIPNSILETNILKEQTIPYQNLTLDILILAKQYRIEWSTSTISSKITTTLTGEVQPPEGNTSTSKALAVLFLKDQKTNK</sequence>
<proteinExistence type="predicted"/>
<keyword evidence="2" id="KW-1185">Reference proteome</keyword>
<evidence type="ECO:0000313" key="1">
    <source>
        <dbReference type="EMBL" id="CAG8784325.1"/>
    </source>
</evidence>
<protein>
    <submittedName>
        <fullName evidence="1">22698_t:CDS:1</fullName>
    </submittedName>
</protein>
<dbReference type="Proteomes" id="UP000789405">
    <property type="component" value="Unassembled WGS sequence"/>
</dbReference>
<feature type="non-terminal residue" evidence="1">
    <location>
        <position position="113"/>
    </location>
</feature>
<reference evidence="1" key="1">
    <citation type="submission" date="2021-06" db="EMBL/GenBank/DDBJ databases">
        <authorList>
            <person name="Kallberg Y."/>
            <person name="Tangrot J."/>
            <person name="Rosling A."/>
        </authorList>
    </citation>
    <scope>NUCLEOTIDE SEQUENCE</scope>
    <source>
        <strain evidence="1">MA453B</strain>
    </source>
</reference>
<dbReference type="OrthoDB" id="2435398at2759"/>
<accession>A0A9N9JJM0</accession>
<organism evidence="1 2">
    <name type="scientific">Dentiscutata erythropus</name>
    <dbReference type="NCBI Taxonomy" id="1348616"/>
    <lineage>
        <taxon>Eukaryota</taxon>
        <taxon>Fungi</taxon>
        <taxon>Fungi incertae sedis</taxon>
        <taxon>Mucoromycota</taxon>
        <taxon>Glomeromycotina</taxon>
        <taxon>Glomeromycetes</taxon>
        <taxon>Diversisporales</taxon>
        <taxon>Gigasporaceae</taxon>
        <taxon>Dentiscutata</taxon>
    </lineage>
</organism>
<dbReference type="AlphaFoldDB" id="A0A9N9JJM0"/>
<comment type="caution">
    <text evidence="1">The sequence shown here is derived from an EMBL/GenBank/DDBJ whole genome shotgun (WGS) entry which is preliminary data.</text>
</comment>
<evidence type="ECO:0000313" key="2">
    <source>
        <dbReference type="Proteomes" id="UP000789405"/>
    </source>
</evidence>
<dbReference type="EMBL" id="CAJVPY010023027">
    <property type="protein sequence ID" value="CAG8784325.1"/>
    <property type="molecule type" value="Genomic_DNA"/>
</dbReference>
<feature type="non-terminal residue" evidence="1">
    <location>
        <position position="1"/>
    </location>
</feature>
<name>A0A9N9JJM0_9GLOM</name>
<gene>
    <name evidence="1" type="ORF">DERYTH_LOCUS20078</name>
</gene>